<dbReference type="KEGG" id="gfe:Gferi_08720"/>
<dbReference type="RefSeq" id="WP_069975575.1">
    <property type="nucleotide sequence ID" value="NZ_CP017269.1"/>
</dbReference>
<dbReference type="Gene3D" id="3.40.1440.10">
    <property type="entry name" value="GIY-YIG endonuclease"/>
    <property type="match status" value="1"/>
</dbReference>
<keyword evidence="2" id="KW-1185">Reference proteome</keyword>
<evidence type="ECO:0000313" key="2">
    <source>
        <dbReference type="Proteomes" id="UP000095743"/>
    </source>
</evidence>
<organism evidence="1 2">
    <name type="scientific">Geosporobacter ferrireducens</name>
    <dbReference type="NCBI Taxonomy" id="1424294"/>
    <lineage>
        <taxon>Bacteria</taxon>
        <taxon>Bacillati</taxon>
        <taxon>Bacillota</taxon>
        <taxon>Clostridia</taxon>
        <taxon>Peptostreptococcales</taxon>
        <taxon>Thermotaleaceae</taxon>
        <taxon>Geosporobacter</taxon>
    </lineage>
</organism>
<reference evidence="1 2" key="1">
    <citation type="submission" date="2016-09" db="EMBL/GenBank/DDBJ databases">
        <title>Genomic analysis reveals versatility of anaerobic energy metabolism of Geosporobacter ferrireducens IRF9 of phylum Firmicutes.</title>
        <authorList>
            <person name="Kim S.-J."/>
        </authorList>
    </citation>
    <scope>NUCLEOTIDE SEQUENCE [LARGE SCALE GENOMIC DNA]</scope>
    <source>
        <strain evidence="1 2">IRF9</strain>
    </source>
</reference>
<dbReference type="Proteomes" id="UP000095743">
    <property type="component" value="Chromosome"/>
</dbReference>
<name>A0A1D8GFI2_9FIRM</name>
<sequence length="116" mass="13966">MDRRKQLKEQYKQMRPDMGVFAIESKVNNKCCIEATQDLRGTMNGTRFKLKNGSHPNRELQKEWKEFGEGNFTIEILEHLEYDKDESKTDYKEDLALAKMIWEEKLLQEKKAFYRR</sequence>
<proteinExistence type="predicted"/>
<evidence type="ECO:0000313" key="1">
    <source>
        <dbReference type="EMBL" id="AOT69653.1"/>
    </source>
</evidence>
<gene>
    <name evidence="1" type="ORF">Gferi_08720</name>
</gene>
<dbReference type="OrthoDB" id="9789954at2"/>
<dbReference type="CDD" id="cd10451">
    <property type="entry name" value="GIY-YIG_LuxR_like"/>
    <property type="match status" value="1"/>
</dbReference>
<protein>
    <recommendedName>
        <fullName evidence="3">LuxR family transcriptional regulator</fullName>
    </recommendedName>
</protein>
<dbReference type="EMBL" id="CP017269">
    <property type="protein sequence ID" value="AOT69653.1"/>
    <property type="molecule type" value="Genomic_DNA"/>
</dbReference>
<dbReference type="STRING" id="1424294.Gferi_08720"/>
<dbReference type="InterPro" id="IPR035901">
    <property type="entry name" value="GIY-YIG_endonuc_sf"/>
</dbReference>
<accession>A0A1D8GFI2</accession>
<evidence type="ECO:0008006" key="3">
    <source>
        <dbReference type="Google" id="ProtNLM"/>
    </source>
</evidence>
<dbReference type="AlphaFoldDB" id="A0A1D8GFI2"/>